<dbReference type="Pfam" id="PF02541">
    <property type="entry name" value="Ppx-GppA"/>
    <property type="match status" value="1"/>
</dbReference>
<keyword evidence="3" id="KW-1185">Reference proteome</keyword>
<accession>A0ABQ2LDZ6</accession>
<dbReference type="PANTHER" id="PTHR30005">
    <property type="entry name" value="EXOPOLYPHOSPHATASE"/>
    <property type="match status" value="1"/>
</dbReference>
<gene>
    <name evidence="2" type="ORF">GCM10007972_18950</name>
</gene>
<dbReference type="EMBL" id="BMOV01000006">
    <property type="protein sequence ID" value="GGO13101.1"/>
    <property type="molecule type" value="Genomic_DNA"/>
</dbReference>
<sequence>MILACDEYQSIMSVIEDKSLARPVSADEARPRRAGPVYGGRAVYSAIDLGTNNCRLLVAKPTRNGFRVIDAFSRIVRLGEGLELSGRLSDAAMDRAVGALKICAQKIKSRKVTCMRSVATEACRAAVNCSDFVARVKRETGLNLDVISPAEEARLAVVGCQSLMDQRYSHALVFDIGGGSTELIFIEKRTGGQFSILAWTSVPFGVTTIAERFDCHSLSSETYKEMVALIANHLADFEELGKLVGYVKRGKVQLLGTSGTITTLASVQLGLKRYDRSRIDGAWLRAGSVHALARAVALMPYEERLAQPCIGEDRVDYVVAGCAILDAILTQWPFTRIRVADRGIREGVLRGLMNEGVAFDTGHNRER</sequence>
<reference evidence="3" key="1">
    <citation type="journal article" date="2019" name="Int. J. Syst. Evol. Microbiol.">
        <title>The Global Catalogue of Microorganisms (GCM) 10K type strain sequencing project: providing services to taxonomists for standard genome sequencing and annotation.</title>
        <authorList>
            <consortium name="The Broad Institute Genomics Platform"/>
            <consortium name="The Broad Institute Genome Sequencing Center for Infectious Disease"/>
            <person name="Wu L."/>
            <person name="Ma J."/>
        </authorList>
    </citation>
    <scope>NUCLEOTIDE SEQUENCE [LARGE SCALE GENOMIC DNA]</scope>
    <source>
        <strain evidence="3">JCM 17843</strain>
    </source>
</reference>
<protein>
    <recommendedName>
        <fullName evidence="1">Ppx/GppA phosphatase N-terminal domain-containing protein</fullName>
    </recommendedName>
</protein>
<dbReference type="InterPro" id="IPR050273">
    <property type="entry name" value="GppA/Ppx_hydrolase"/>
</dbReference>
<dbReference type="InterPro" id="IPR043129">
    <property type="entry name" value="ATPase_NBD"/>
</dbReference>
<evidence type="ECO:0000313" key="3">
    <source>
        <dbReference type="Proteomes" id="UP000602381"/>
    </source>
</evidence>
<dbReference type="CDD" id="cd24054">
    <property type="entry name" value="ASKHA_NBD_AaPPX-GppA_MtPPX2-like"/>
    <property type="match status" value="1"/>
</dbReference>
<evidence type="ECO:0000313" key="2">
    <source>
        <dbReference type="EMBL" id="GGO13101.1"/>
    </source>
</evidence>
<dbReference type="PANTHER" id="PTHR30005:SF0">
    <property type="entry name" value="RETROGRADE REGULATION PROTEIN 2"/>
    <property type="match status" value="1"/>
</dbReference>
<feature type="domain" description="Ppx/GppA phosphatase N-terminal" evidence="1">
    <location>
        <begin position="58"/>
        <end position="353"/>
    </location>
</feature>
<comment type="caution">
    <text evidence="2">The sequence shown here is derived from an EMBL/GenBank/DDBJ whole genome shotgun (WGS) entry which is preliminary data.</text>
</comment>
<dbReference type="Proteomes" id="UP000602381">
    <property type="component" value="Unassembled WGS sequence"/>
</dbReference>
<dbReference type="Gene3D" id="3.30.420.150">
    <property type="entry name" value="Exopolyphosphatase. Domain 2"/>
    <property type="match status" value="1"/>
</dbReference>
<dbReference type="InterPro" id="IPR003695">
    <property type="entry name" value="Ppx_GppA_N"/>
</dbReference>
<evidence type="ECO:0000259" key="1">
    <source>
        <dbReference type="Pfam" id="PF02541"/>
    </source>
</evidence>
<dbReference type="Gene3D" id="3.30.420.40">
    <property type="match status" value="1"/>
</dbReference>
<name>A0ABQ2LDZ6_9PROT</name>
<organism evidence="2 3">
    <name type="scientific">Iodidimonas muriae</name>
    <dbReference type="NCBI Taxonomy" id="261467"/>
    <lineage>
        <taxon>Bacteria</taxon>
        <taxon>Pseudomonadati</taxon>
        <taxon>Pseudomonadota</taxon>
        <taxon>Alphaproteobacteria</taxon>
        <taxon>Iodidimonadales</taxon>
        <taxon>Iodidimonadaceae</taxon>
        <taxon>Iodidimonas</taxon>
    </lineage>
</organism>
<proteinExistence type="predicted"/>
<dbReference type="SUPFAM" id="SSF53067">
    <property type="entry name" value="Actin-like ATPase domain"/>
    <property type="match status" value="2"/>
</dbReference>